<dbReference type="AlphaFoldDB" id="A0A9P3LBW6"/>
<dbReference type="Proteomes" id="UP000703269">
    <property type="component" value="Unassembled WGS sequence"/>
</dbReference>
<sequence length="124" mass="13516">MDSPEPSSPISRSSSDSPIPEEPPYMLSSEPPAFTSTARPESIFSSGKRRLMGGASSSTAKSRRREEGSSRRAPASNAWPQTELRDYGGGGRAQREELVDQQLVDKIRQEWGDPFDETAVKSAS</sequence>
<accession>A0A9P3LBW6</accession>
<dbReference type="EMBL" id="BPQB01000009">
    <property type="protein sequence ID" value="GJE88528.1"/>
    <property type="molecule type" value="Genomic_DNA"/>
</dbReference>
<evidence type="ECO:0000256" key="1">
    <source>
        <dbReference type="SAM" id="MobiDB-lite"/>
    </source>
</evidence>
<evidence type="ECO:0000313" key="2">
    <source>
        <dbReference type="EMBL" id="GJE88528.1"/>
    </source>
</evidence>
<feature type="compositionally biased region" description="Low complexity" evidence="1">
    <location>
        <begin position="1"/>
        <end position="18"/>
    </location>
</feature>
<keyword evidence="3" id="KW-1185">Reference proteome</keyword>
<comment type="caution">
    <text evidence="2">The sequence shown here is derived from an EMBL/GenBank/DDBJ whole genome shotgun (WGS) entry which is preliminary data.</text>
</comment>
<evidence type="ECO:0000313" key="3">
    <source>
        <dbReference type="Proteomes" id="UP000703269"/>
    </source>
</evidence>
<dbReference type="OrthoDB" id="2726318at2759"/>
<gene>
    <name evidence="2" type="ORF">PsYK624_046110</name>
</gene>
<name>A0A9P3LBW6_9APHY</name>
<feature type="region of interest" description="Disordered" evidence="1">
    <location>
        <begin position="1"/>
        <end position="96"/>
    </location>
</feature>
<reference evidence="2 3" key="1">
    <citation type="submission" date="2021-08" db="EMBL/GenBank/DDBJ databases">
        <title>Draft Genome Sequence of Phanerochaete sordida strain YK-624.</title>
        <authorList>
            <person name="Mori T."/>
            <person name="Dohra H."/>
            <person name="Suzuki T."/>
            <person name="Kawagishi H."/>
            <person name="Hirai H."/>
        </authorList>
    </citation>
    <scope>NUCLEOTIDE SEQUENCE [LARGE SCALE GENOMIC DNA]</scope>
    <source>
        <strain evidence="2 3">YK-624</strain>
    </source>
</reference>
<proteinExistence type="predicted"/>
<feature type="compositionally biased region" description="Polar residues" evidence="1">
    <location>
        <begin position="34"/>
        <end position="45"/>
    </location>
</feature>
<organism evidence="2 3">
    <name type="scientific">Phanerochaete sordida</name>
    <dbReference type="NCBI Taxonomy" id="48140"/>
    <lineage>
        <taxon>Eukaryota</taxon>
        <taxon>Fungi</taxon>
        <taxon>Dikarya</taxon>
        <taxon>Basidiomycota</taxon>
        <taxon>Agaricomycotina</taxon>
        <taxon>Agaricomycetes</taxon>
        <taxon>Polyporales</taxon>
        <taxon>Phanerochaetaceae</taxon>
        <taxon>Phanerochaete</taxon>
    </lineage>
</organism>
<protein>
    <submittedName>
        <fullName evidence="2">Uncharacterized protein</fullName>
    </submittedName>
</protein>